<accession>A0AAD9KT52</accession>
<dbReference type="Proteomes" id="UP001209878">
    <property type="component" value="Unassembled WGS sequence"/>
</dbReference>
<organism evidence="1 2">
    <name type="scientific">Ridgeia piscesae</name>
    <name type="common">Tubeworm</name>
    <dbReference type="NCBI Taxonomy" id="27915"/>
    <lineage>
        <taxon>Eukaryota</taxon>
        <taxon>Metazoa</taxon>
        <taxon>Spiralia</taxon>
        <taxon>Lophotrochozoa</taxon>
        <taxon>Annelida</taxon>
        <taxon>Polychaeta</taxon>
        <taxon>Sedentaria</taxon>
        <taxon>Canalipalpata</taxon>
        <taxon>Sabellida</taxon>
        <taxon>Siboglinidae</taxon>
        <taxon>Ridgeia</taxon>
    </lineage>
</organism>
<keyword evidence="2" id="KW-1185">Reference proteome</keyword>
<dbReference type="EMBL" id="JAODUO010000621">
    <property type="protein sequence ID" value="KAK2177042.1"/>
    <property type="molecule type" value="Genomic_DNA"/>
</dbReference>
<reference evidence="1" key="1">
    <citation type="journal article" date="2023" name="Mol. Biol. Evol.">
        <title>Third-Generation Sequencing Reveals the Adaptive Role of the Epigenome in Three Deep-Sea Polychaetes.</title>
        <authorList>
            <person name="Perez M."/>
            <person name="Aroh O."/>
            <person name="Sun Y."/>
            <person name="Lan Y."/>
            <person name="Juniper S.K."/>
            <person name="Young C.R."/>
            <person name="Angers B."/>
            <person name="Qian P.Y."/>
        </authorList>
    </citation>
    <scope>NUCLEOTIDE SEQUENCE</scope>
    <source>
        <strain evidence="1">R07B-5</strain>
    </source>
</reference>
<evidence type="ECO:0000313" key="2">
    <source>
        <dbReference type="Proteomes" id="UP001209878"/>
    </source>
</evidence>
<comment type="caution">
    <text evidence="1">The sequence shown here is derived from an EMBL/GenBank/DDBJ whole genome shotgun (WGS) entry which is preliminary data.</text>
</comment>
<gene>
    <name evidence="1" type="ORF">NP493_621g02000</name>
</gene>
<proteinExistence type="predicted"/>
<dbReference type="AlphaFoldDB" id="A0AAD9KT52"/>
<sequence>MCVDTGQCRPVVCQSRLSSDCEERNPWHQTMQAIVDALGKV</sequence>
<name>A0AAD9KT52_RIDPI</name>
<evidence type="ECO:0000313" key="1">
    <source>
        <dbReference type="EMBL" id="KAK2177042.1"/>
    </source>
</evidence>
<protein>
    <submittedName>
        <fullName evidence="1">Uncharacterized protein</fullName>
    </submittedName>
</protein>